<sequence>MQAEDNGQNLRRSERTRKSPVRFEFGNKKTNARKEVVTNLLEIPVQDQIATPSKPANQESFIGRFASAINPFGGRRKGTSSTSSASLESKKADIEADYEERIVEIENEILDLQEEVELSEVTVESLRDELEVKRGSLYPENPLYDAKCIDKVQKEMAKLGQELCPKSNEFKCLKIRNTNNVKRLQNEMRVLKGKHNAELKHVEEEQDLQLSSSEDEADMDKLAEKFESWRQNCMNPSPVVPEKDELADKVNSPPMLEDRFGKVKHIITSMIGKARQATSVKDDKPQSLIEFGTTVVNLAATIKSLGADGHMKNPQLLSELEDKLPYSIRIRWQMWRMAKAVDEDIEQFAEWIEAEMKMAFEMVTHLPKDEKKVDEKSDHKNKKRNAGVHNTGEGQQQQQQNECSFCGMENHKSYQCRDAKGRNVNDRVLLAIEKKMCLCCLRVGCSSRRCKNKRTCGIENCQKDHNRLFHGALPLRELLNQKENPNQVVHRSDDPGPATEVRNPVNVLQAASLRYVQTEVQGPNGKEMVLVLLDDGASIAILDEDIRRSIGANGPTKPFCMTTVEGDGYYPNAKVIGINIRGNYRNSQQFKIANTNPSVIEIERFSKLLPLLRTAALVYRWVSKSQNMKKQISVSELQRAELYWCGQVQKESFPEEVQLLTGGKPISKKSRLYKLDPKLCEDNLLRLRGRTGDANIPLT</sequence>
<dbReference type="Proteomes" id="UP000198287">
    <property type="component" value="Unassembled WGS sequence"/>
</dbReference>
<feature type="region of interest" description="Disordered" evidence="2">
    <location>
        <begin position="1"/>
        <end position="27"/>
    </location>
</feature>
<proteinExistence type="predicted"/>
<comment type="caution">
    <text evidence="3">The sequence shown here is derived from an EMBL/GenBank/DDBJ whole genome shotgun (WGS) entry which is preliminary data.</text>
</comment>
<gene>
    <name evidence="3" type="ORF">Fcan01_22863</name>
</gene>
<dbReference type="PANTHER" id="PTHR47331:SF1">
    <property type="entry name" value="GAG-LIKE PROTEIN"/>
    <property type="match status" value="1"/>
</dbReference>
<dbReference type="AlphaFoldDB" id="A0A226DED5"/>
<keyword evidence="1" id="KW-0175">Coiled coil</keyword>
<accession>A0A226DED5</accession>
<evidence type="ECO:0000256" key="1">
    <source>
        <dbReference type="SAM" id="Coils"/>
    </source>
</evidence>
<protein>
    <submittedName>
        <fullName evidence="3">Uncharacterized protein</fullName>
    </submittedName>
</protein>
<feature type="region of interest" description="Disordered" evidence="2">
    <location>
        <begin position="369"/>
        <end position="396"/>
    </location>
</feature>
<dbReference type="OrthoDB" id="5864015at2759"/>
<keyword evidence="4" id="KW-1185">Reference proteome</keyword>
<evidence type="ECO:0000256" key="2">
    <source>
        <dbReference type="SAM" id="MobiDB-lite"/>
    </source>
</evidence>
<dbReference type="PANTHER" id="PTHR47331">
    <property type="entry name" value="PHD-TYPE DOMAIN-CONTAINING PROTEIN"/>
    <property type="match status" value="1"/>
</dbReference>
<organism evidence="3 4">
    <name type="scientific">Folsomia candida</name>
    <name type="common">Springtail</name>
    <dbReference type="NCBI Taxonomy" id="158441"/>
    <lineage>
        <taxon>Eukaryota</taxon>
        <taxon>Metazoa</taxon>
        <taxon>Ecdysozoa</taxon>
        <taxon>Arthropoda</taxon>
        <taxon>Hexapoda</taxon>
        <taxon>Collembola</taxon>
        <taxon>Entomobryomorpha</taxon>
        <taxon>Isotomoidea</taxon>
        <taxon>Isotomidae</taxon>
        <taxon>Proisotominae</taxon>
        <taxon>Folsomia</taxon>
    </lineage>
</organism>
<feature type="compositionally biased region" description="Polar residues" evidence="2">
    <location>
        <begin position="1"/>
        <end position="10"/>
    </location>
</feature>
<dbReference type="EMBL" id="LNIX01000026">
    <property type="protein sequence ID" value="OXA42556.1"/>
    <property type="molecule type" value="Genomic_DNA"/>
</dbReference>
<feature type="non-terminal residue" evidence="3">
    <location>
        <position position="699"/>
    </location>
</feature>
<name>A0A226DED5_FOLCA</name>
<evidence type="ECO:0000313" key="4">
    <source>
        <dbReference type="Proteomes" id="UP000198287"/>
    </source>
</evidence>
<feature type="compositionally biased region" description="Basic and acidic residues" evidence="2">
    <location>
        <begin position="369"/>
        <end position="378"/>
    </location>
</feature>
<feature type="coiled-coil region" evidence="1">
    <location>
        <begin position="95"/>
        <end position="129"/>
    </location>
</feature>
<evidence type="ECO:0000313" key="3">
    <source>
        <dbReference type="EMBL" id="OXA42556.1"/>
    </source>
</evidence>
<reference evidence="3 4" key="1">
    <citation type="submission" date="2015-12" db="EMBL/GenBank/DDBJ databases">
        <title>The genome of Folsomia candida.</title>
        <authorList>
            <person name="Faddeeva A."/>
            <person name="Derks M.F."/>
            <person name="Anvar Y."/>
            <person name="Smit S."/>
            <person name="Van Straalen N."/>
            <person name="Roelofs D."/>
        </authorList>
    </citation>
    <scope>NUCLEOTIDE SEQUENCE [LARGE SCALE GENOMIC DNA]</scope>
    <source>
        <strain evidence="3 4">VU population</strain>
        <tissue evidence="3">Whole body</tissue>
    </source>
</reference>